<dbReference type="GO" id="GO:0009637">
    <property type="term" value="P:response to blue light"/>
    <property type="evidence" value="ECO:0007669"/>
    <property type="project" value="TreeGrafter"/>
</dbReference>
<dbReference type="CDD" id="cd00130">
    <property type="entry name" value="PAS"/>
    <property type="match status" value="1"/>
</dbReference>
<dbReference type="InterPro" id="IPR035965">
    <property type="entry name" value="PAS-like_dom_sf"/>
</dbReference>
<sequence length="615" mass="67762">MARYSGCVEESAPIMHMQPHILSSFAAEWETNMRLRMLLHSSPCSLVVTDALELDHPIIYVNSIFEEVTGYKAEEILGRNCRFLQKRGLFAQRRHPLVDASTVSEIKRCIREGIVFQGELLNFRKDGTPLRNKLCLTPVLDDNGTITHVIGMQLFAEANIDLGPSYSLAQKDQDTASAYWTNGICKAYSEVQEVEASASSCGFLQLSDEVISYNILALVTPSDVSSLGLVCRRLNRLTKNDDIWKSVCENAWGREATETLEAGAGGRRLEWSRLARELTTLEAVTWRKWKVGGAVEPFRCNFSTCAVGNKLVLFGGEGVNMQPMDDTFVLDLDVPHPEWTRIDVRSPPPGRWGHSLSCLNGSWVVVFGGERRDRLFNDVFVMDLNEQPPSWREIRGAAPPLPRVWHSACTLEGTKLVISGGSGVSGVLLSDIYILDVSIGKPIWQEIQVSWSPPSRLGHTLTVYGGQKLLMFGGLAKSGSNRFRSSDAFTIDLSERQPKWKYLVGSSRPGSLDMPPPPRLDHVAITLTCGRVLIFGGSMAGSDSTSEIFVVDPAAENPAWRMVNAAGEQPKYAWGRGTCVIGATKAIVLGGQAGEEWVLNELYSLSLANKVDQLG</sequence>
<dbReference type="GO" id="GO:0009881">
    <property type="term" value="F:photoreceptor activity"/>
    <property type="evidence" value="ECO:0007669"/>
    <property type="project" value="UniProtKB-KW"/>
</dbReference>
<dbReference type="Gene3D" id="2.120.10.80">
    <property type="entry name" value="Kelch-type beta propeller"/>
    <property type="match status" value="2"/>
</dbReference>
<feature type="domain" description="PAS" evidence="6">
    <location>
        <begin position="31"/>
        <end position="113"/>
    </location>
</feature>
<dbReference type="GO" id="GO:0005829">
    <property type="term" value="C:cytosol"/>
    <property type="evidence" value="ECO:0007669"/>
    <property type="project" value="TreeGrafter"/>
</dbReference>
<dbReference type="InterPro" id="IPR036047">
    <property type="entry name" value="F-box-like_dom_sf"/>
</dbReference>
<evidence type="ECO:0000256" key="1">
    <source>
        <dbReference type="ARBA" id="ARBA00022441"/>
    </source>
</evidence>
<dbReference type="PANTHER" id="PTHR46175">
    <property type="entry name" value="BACTERIOOPSIN TRANSCRIPTIONAL ACTIVATOR"/>
    <property type="match status" value="1"/>
</dbReference>
<keyword evidence="2" id="KW-0600">Photoreceptor protein</keyword>
<dbReference type="SMART" id="SM00091">
    <property type="entry name" value="PAS"/>
    <property type="match status" value="1"/>
</dbReference>
<dbReference type="GO" id="GO:0005634">
    <property type="term" value="C:nucleus"/>
    <property type="evidence" value="ECO:0007669"/>
    <property type="project" value="TreeGrafter"/>
</dbReference>
<protein>
    <submittedName>
        <fullName evidence="7">Putative LOV domain-containing protein</fullName>
    </submittedName>
</protein>
<dbReference type="Gene3D" id="3.30.450.20">
    <property type="entry name" value="PAS domain"/>
    <property type="match status" value="1"/>
</dbReference>
<dbReference type="SUPFAM" id="SSF55785">
    <property type="entry name" value="PYP-like sensor domain (PAS domain)"/>
    <property type="match status" value="1"/>
</dbReference>
<dbReference type="GO" id="GO:0019005">
    <property type="term" value="C:SCF ubiquitin ligase complex"/>
    <property type="evidence" value="ECO:0007669"/>
    <property type="project" value="TreeGrafter"/>
</dbReference>
<dbReference type="InterPro" id="IPR001810">
    <property type="entry name" value="F-box_dom"/>
</dbReference>
<evidence type="ECO:0000259" key="6">
    <source>
        <dbReference type="PROSITE" id="PS50112"/>
    </source>
</evidence>
<dbReference type="SUPFAM" id="SSF117281">
    <property type="entry name" value="Kelch motif"/>
    <property type="match status" value="2"/>
</dbReference>
<dbReference type="Pfam" id="PF12937">
    <property type="entry name" value="F-box-like"/>
    <property type="match status" value="1"/>
</dbReference>
<dbReference type="NCBIfam" id="TIGR00229">
    <property type="entry name" value="sensory_box"/>
    <property type="match status" value="1"/>
</dbReference>
<dbReference type="PROSITE" id="PS50112">
    <property type="entry name" value="PAS"/>
    <property type="match status" value="1"/>
</dbReference>
<dbReference type="EMBL" id="KU698155">
    <property type="protein sequence ID" value="AML76347.1"/>
    <property type="molecule type" value="mRNA"/>
</dbReference>
<dbReference type="GO" id="GO:0007623">
    <property type="term" value="P:circadian rhythm"/>
    <property type="evidence" value="ECO:0007669"/>
    <property type="project" value="TreeGrafter"/>
</dbReference>
<evidence type="ECO:0000256" key="4">
    <source>
        <dbReference type="ARBA" id="ARBA00022991"/>
    </source>
</evidence>
<organism evidence="7">
    <name type="scientific">Phaeomegaceros coriaceus</name>
    <dbReference type="NCBI Taxonomy" id="405431"/>
    <lineage>
        <taxon>Eukaryota</taxon>
        <taxon>Viridiplantae</taxon>
        <taxon>Streptophyta</taxon>
        <taxon>Embryophyta</taxon>
        <taxon>Anthocerotophyta</taxon>
        <taxon>Anthocerotopsida</taxon>
        <taxon>Dendrocerotidae</taxon>
        <taxon>Dendrocerotales</taxon>
        <taxon>Dendrocerotaceae</taxon>
        <taxon>Phaeomegacerotoideae</taxon>
        <taxon>Phaeomegaceros</taxon>
    </lineage>
</organism>
<dbReference type="InterPro" id="IPR015915">
    <property type="entry name" value="Kelch-typ_b-propeller"/>
</dbReference>
<proteinExistence type="evidence at transcript level"/>
<dbReference type="SUPFAM" id="SSF81383">
    <property type="entry name" value="F-box domain"/>
    <property type="match status" value="1"/>
</dbReference>
<reference evidence="7" key="1">
    <citation type="journal article" date="2016" name="Proc. Natl. Acad. Sci. U.S.A.">
        <title>Functional and topological diversity of LOV domain photoreceptors.</title>
        <authorList>
            <person name="Glantz S.T."/>
            <person name="Carpenter E.J."/>
            <person name="Melkonian M."/>
            <person name="Gardner K.H."/>
            <person name="Boyden E.S."/>
            <person name="Wong G.K."/>
            <person name="Chow B.Y."/>
        </authorList>
    </citation>
    <scope>NUCLEOTIDE SEQUENCE</scope>
    <source>
        <strain evidence="7">AKXB_2004856</strain>
    </source>
</reference>
<evidence type="ECO:0000256" key="5">
    <source>
        <dbReference type="ARBA" id="ARBA00023170"/>
    </source>
</evidence>
<dbReference type="AlphaFoldDB" id="A0A126WV91"/>
<keyword evidence="4" id="KW-0157">Chromophore</keyword>
<accession>A0A126WV91</accession>
<keyword evidence="1" id="KW-0880">Kelch repeat</keyword>
<evidence type="ECO:0000313" key="7">
    <source>
        <dbReference type="EMBL" id="AML76347.1"/>
    </source>
</evidence>
<dbReference type="Pfam" id="PF13426">
    <property type="entry name" value="PAS_9"/>
    <property type="match status" value="1"/>
</dbReference>
<evidence type="ECO:0000256" key="3">
    <source>
        <dbReference type="ARBA" id="ARBA00022606"/>
    </source>
</evidence>
<name>A0A126WV91_9EMBR</name>
<dbReference type="InterPro" id="IPR000014">
    <property type="entry name" value="PAS"/>
</dbReference>
<keyword evidence="3" id="KW-0716">Sensory transduction</keyword>
<keyword evidence="5" id="KW-0675">Receptor</keyword>
<dbReference type="PANTHER" id="PTHR46175:SF5">
    <property type="entry name" value="ADAGIO PROTEIN 1"/>
    <property type="match status" value="1"/>
</dbReference>
<evidence type="ECO:0000256" key="2">
    <source>
        <dbReference type="ARBA" id="ARBA00022543"/>
    </source>
</evidence>
<dbReference type="Pfam" id="PF24681">
    <property type="entry name" value="Kelch_KLHDC2_KLHL20_DRC7"/>
    <property type="match status" value="1"/>
</dbReference>